<dbReference type="SUPFAM" id="SSF81296">
    <property type="entry name" value="E set domains"/>
    <property type="match status" value="1"/>
</dbReference>
<evidence type="ECO:0000313" key="7">
    <source>
        <dbReference type="Proteomes" id="UP001153954"/>
    </source>
</evidence>
<comment type="similarity">
    <text evidence="2">Belongs to the NPC2 family.</text>
</comment>
<dbReference type="EMBL" id="CAKOGL010000013">
    <property type="protein sequence ID" value="CAH2093534.1"/>
    <property type="molecule type" value="Genomic_DNA"/>
</dbReference>
<evidence type="ECO:0000259" key="5">
    <source>
        <dbReference type="SMART" id="SM00737"/>
    </source>
</evidence>
<comment type="subcellular location">
    <subcellularLocation>
        <location evidence="1">Secreted</location>
    </subcellularLocation>
</comment>
<keyword evidence="3" id="KW-0964">Secreted</keyword>
<name>A0AAU9U737_EUPED</name>
<dbReference type="InterPro" id="IPR003172">
    <property type="entry name" value="ML_dom"/>
</dbReference>
<protein>
    <recommendedName>
        <fullName evidence="5">MD-2-related lipid-recognition domain-containing protein</fullName>
    </recommendedName>
</protein>
<feature type="domain" description="MD-2-related lipid-recognition" evidence="5">
    <location>
        <begin position="21"/>
        <end position="147"/>
    </location>
</feature>
<dbReference type="SMART" id="SM00737">
    <property type="entry name" value="ML"/>
    <property type="match status" value="1"/>
</dbReference>
<proteinExistence type="inferred from homology"/>
<accession>A0AAU9U737</accession>
<reference evidence="6" key="1">
    <citation type="submission" date="2022-03" db="EMBL/GenBank/DDBJ databases">
        <authorList>
            <person name="Tunstrom K."/>
        </authorList>
    </citation>
    <scope>NUCLEOTIDE SEQUENCE</scope>
</reference>
<sequence length="171" mass="19234">MLHIILLCGLFAFARSQTTTVSQCILQESELPINQYVHGCITPPCLLPQLQDAVIDVVFRAPRNIRSMSTRATANVFGININYPLADAADTCRFLTNTYCPLLNGEIVQYTLNMYIESFFPAGISTTIEFRVVDEREDTLWCIRLPVTITSPVTARLEQTLNNTARIPYKS</sequence>
<dbReference type="Proteomes" id="UP001153954">
    <property type="component" value="Unassembled WGS sequence"/>
</dbReference>
<dbReference type="Pfam" id="PF02221">
    <property type="entry name" value="E1_DerP2_DerF2"/>
    <property type="match status" value="1"/>
</dbReference>
<gene>
    <name evidence="6" type="ORF">EEDITHA_LOCUS9190</name>
</gene>
<dbReference type="FunFam" id="2.60.40.770:FF:000001">
    <property type="entry name" value="NPC intracellular cholesterol transporter 2"/>
    <property type="match status" value="1"/>
</dbReference>
<comment type="caution">
    <text evidence="6">The sequence shown here is derived from an EMBL/GenBank/DDBJ whole genome shotgun (WGS) entry which is preliminary data.</text>
</comment>
<evidence type="ECO:0000313" key="6">
    <source>
        <dbReference type="EMBL" id="CAH2093534.1"/>
    </source>
</evidence>
<keyword evidence="7" id="KW-1185">Reference proteome</keyword>
<evidence type="ECO:0000256" key="1">
    <source>
        <dbReference type="ARBA" id="ARBA00004613"/>
    </source>
</evidence>
<feature type="signal peptide" evidence="4">
    <location>
        <begin position="1"/>
        <end position="16"/>
    </location>
</feature>
<dbReference type="InterPro" id="IPR014756">
    <property type="entry name" value="Ig_E-set"/>
</dbReference>
<evidence type="ECO:0000256" key="4">
    <source>
        <dbReference type="SAM" id="SignalP"/>
    </source>
</evidence>
<dbReference type="Gene3D" id="2.60.40.770">
    <property type="match status" value="1"/>
</dbReference>
<feature type="chain" id="PRO_5043919721" description="MD-2-related lipid-recognition domain-containing protein" evidence="4">
    <location>
        <begin position="17"/>
        <end position="171"/>
    </location>
</feature>
<organism evidence="6 7">
    <name type="scientific">Euphydryas editha</name>
    <name type="common">Edith's checkerspot</name>
    <dbReference type="NCBI Taxonomy" id="104508"/>
    <lineage>
        <taxon>Eukaryota</taxon>
        <taxon>Metazoa</taxon>
        <taxon>Ecdysozoa</taxon>
        <taxon>Arthropoda</taxon>
        <taxon>Hexapoda</taxon>
        <taxon>Insecta</taxon>
        <taxon>Pterygota</taxon>
        <taxon>Neoptera</taxon>
        <taxon>Endopterygota</taxon>
        <taxon>Lepidoptera</taxon>
        <taxon>Glossata</taxon>
        <taxon>Ditrysia</taxon>
        <taxon>Papilionoidea</taxon>
        <taxon>Nymphalidae</taxon>
        <taxon>Nymphalinae</taxon>
        <taxon>Euphydryas</taxon>
    </lineage>
</organism>
<evidence type="ECO:0000256" key="3">
    <source>
        <dbReference type="ARBA" id="ARBA00022525"/>
    </source>
</evidence>
<keyword evidence="4" id="KW-0732">Signal</keyword>
<dbReference type="AlphaFoldDB" id="A0AAU9U737"/>
<evidence type="ECO:0000256" key="2">
    <source>
        <dbReference type="ARBA" id="ARBA00006370"/>
    </source>
</evidence>
<dbReference type="GO" id="GO:0005576">
    <property type="term" value="C:extracellular region"/>
    <property type="evidence" value="ECO:0007669"/>
    <property type="project" value="UniProtKB-SubCell"/>
</dbReference>